<evidence type="ECO:0000259" key="1">
    <source>
        <dbReference type="Pfam" id="PF05548"/>
    </source>
</evidence>
<dbReference type="KEGG" id="pti:PHATRDRAFT_49604"/>
<organism evidence="2 3">
    <name type="scientific">Phaeodactylum tricornutum (strain CCAP 1055/1)</name>
    <dbReference type="NCBI Taxonomy" id="556484"/>
    <lineage>
        <taxon>Eukaryota</taxon>
        <taxon>Sar</taxon>
        <taxon>Stramenopiles</taxon>
        <taxon>Ochrophyta</taxon>
        <taxon>Bacillariophyta</taxon>
        <taxon>Bacillariophyceae</taxon>
        <taxon>Bacillariophycidae</taxon>
        <taxon>Naviculales</taxon>
        <taxon>Phaeodactylaceae</taxon>
        <taxon>Phaeodactylum</taxon>
    </lineage>
</organism>
<reference evidence="2 3" key="1">
    <citation type="journal article" date="2008" name="Nature">
        <title>The Phaeodactylum genome reveals the evolutionary history of diatom genomes.</title>
        <authorList>
            <person name="Bowler C."/>
            <person name="Allen A.E."/>
            <person name="Badger J.H."/>
            <person name="Grimwood J."/>
            <person name="Jabbari K."/>
            <person name="Kuo A."/>
            <person name="Maheswari U."/>
            <person name="Martens C."/>
            <person name="Maumus F."/>
            <person name="Otillar R.P."/>
            <person name="Rayko E."/>
            <person name="Salamov A."/>
            <person name="Vandepoele K."/>
            <person name="Beszteri B."/>
            <person name="Gruber A."/>
            <person name="Heijde M."/>
            <person name="Katinka M."/>
            <person name="Mock T."/>
            <person name="Valentin K."/>
            <person name="Verret F."/>
            <person name="Berges J.A."/>
            <person name="Brownlee C."/>
            <person name="Cadoret J.P."/>
            <person name="Chiovitti A."/>
            <person name="Choi C.J."/>
            <person name="Coesel S."/>
            <person name="De Martino A."/>
            <person name="Detter J.C."/>
            <person name="Durkin C."/>
            <person name="Falciatore A."/>
            <person name="Fournet J."/>
            <person name="Haruta M."/>
            <person name="Huysman M.J."/>
            <person name="Jenkins B.D."/>
            <person name="Jiroutova K."/>
            <person name="Jorgensen R.E."/>
            <person name="Joubert Y."/>
            <person name="Kaplan A."/>
            <person name="Kroger N."/>
            <person name="Kroth P.G."/>
            <person name="La Roche J."/>
            <person name="Lindquist E."/>
            <person name="Lommer M."/>
            <person name="Martin-Jezequel V."/>
            <person name="Lopez P.J."/>
            <person name="Lucas S."/>
            <person name="Mangogna M."/>
            <person name="McGinnis K."/>
            <person name="Medlin L.K."/>
            <person name="Montsant A."/>
            <person name="Oudot-Le Secq M.P."/>
            <person name="Napoli C."/>
            <person name="Obornik M."/>
            <person name="Parker M.S."/>
            <person name="Petit J.L."/>
            <person name="Porcel B.M."/>
            <person name="Poulsen N."/>
            <person name="Robison M."/>
            <person name="Rychlewski L."/>
            <person name="Rynearson T.A."/>
            <person name="Schmutz J."/>
            <person name="Shapiro H."/>
            <person name="Siaut M."/>
            <person name="Stanley M."/>
            <person name="Sussman M.R."/>
            <person name="Taylor A.R."/>
            <person name="Vardi A."/>
            <person name="von Dassow P."/>
            <person name="Vyverman W."/>
            <person name="Willis A."/>
            <person name="Wyrwicz L.S."/>
            <person name="Rokhsar D.S."/>
            <person name="Weissenbach J."/>
            <person name="Armbrust E.V."/>
            <person name="Green B.R."/>
            <person name="Van de Peer Y."/>
            <person name="Grigoriev I.V."/>
        </authorList>
    </citation>
    <scope>NUCLEOTIDE SEQUENCE [LARGE SCALE GENOMIC DNA]</scope>
    <source>
        <strain evidence="2 3">CCAP 1055/1</strain>
    </source>
</reference>
<proteinExistence type="predicted"/>
<dbReference type="EMBL" id="CM000625">
    <property type="protein sequence ID" value="EEC44162.1"/>
    <property type="molecule type" value="Genomic_DNA"/>
</dbReference>
<sequence>MTVATQEVSNAPLHRVWKTAVTLTIGAAVLLLGCAASSLSPTGKGGVVGASYDHLISASTVTTYSDPPLSRYLQDTDLVCQVTVFEIVNDALNGVTDSADFYECQVVLGTTLDSVRFTLELPESLAAEQKALVLDDSQDVFYVKIPNGSVDLTQASIVVPDANAISLISPPHGLAPPGRRLAAPTGTISAVVIRITDNSRSSPSFSASELYQSHFGNQVSLKWQYHKCSAGKLRIEPAPVAILDVTVNRRAASSNSQQMVQAAEQEALNVLRTRHGRSHSSLRDYAGITIFVTPPMGNWLAYASIGGGLSVYNDKWGGYIASIMHEVGHNFKLLHANERGEYQDHTGYMSGAVLGYHDAQHFPEMCFNGANHWALGWYSDKTQSVSLNNLQQPTLLSIAPFVDYQRVPGGYPVVVQIPEMNYYLQYNRAKSFNADTYEYADHVTITLQQNSATELVEAISPSDTPKFEANYGSQKVTIQICSAVAGSGNTPEHMLVSVGLNGASACNSGGGGGGGVGAPDIFTPNQDNEVCGLQSGAKCTSDGQCCSKRCRTSWDPAYNICSHDTTNPFAIDRQDVLDALNLGGSDRSRTRGGNVRSLRLQNVESTSN</sequence>
<dbReference type="RefSeq" id="XP_002184413.1">
    <property type="nucleotide sequence ID" value="XM_002184377.1"/>
</dbReference>
<evidence type="ECO:0000313" key="2">
    <source>
        <dbReference type="EMBL" id="EEC44162.1"/>
    </source>
</evidence>
<dbReference type="AlphaFoldDB" id="B7GB68"/>
<dbReference type="Proteomes" id="UP000000759">
    <property type="component" value="Chromosome 23"/>
</dbReference>
<dbReference type="PaxDb" id="2850-Phatr49604"/>
<dbReference type="OrthoDB" id="48545at2759"/>
<protein>
    <recommendedName>
        <fullName evidence="1">Peptidase M11 gametolysin domain-containing protein</fullName>
    </recommendedName>
</protein>
<dbReference type="HOGENOM" id="CLU_449388_0_0_1"/>
<reference evidence="3" key="2">
    <citation type="submission" date="2008-08" db="EMBL/GenBank/DDBJ databases">
        <authorList>
            <consortium name="Diatom Consortium"/>
            <person name="Grigoriev I."/>
            <person name="Grimwood J."/>
            <person name="Kuo A."/>
            <person name="Otillar R.P."/>
            <person name="Salamov A."/>
            <person name="Detter J.C."/>
            <person name="Lindquist E."/>
            <person name="Shapiro H."/>
            <person name="Lucas S."/>
            <person name="Glavina del Rio T."/>
            <person name="Pitluck S."/>
            <person name="Rokhsar D."/>
            <person name="Bowler C."/>
        </authorList>
    </citation>
    <scope>GENOME REANNOTATION</scope>
    <source>
        <strain evidence="3">CCAP 1055/1</strain>
    </source>
</reference>
<dbReference type="InParanoid" id="B7GB68"/>
<dbReference type="InterPro" id="IPR008752">
    <property type="entry name" value="Peptidase_M11"/>
</dbReference>
<gene>
    <name evidence="2" type="ORF">PHATRDRAFT_49604</name>
</gene>
<accession>B7GB68</accession>
<evidence type="ECO:0000313" key="3">
    <source>
        <dbReference type="Proteomes" id="UP000000759"/>
    </source>
</evidence>
<dbReference type="SUPFAM" id="SSF55486">
    <property type="entry name" value="Metalloproteases ('zincins'), catalytic domain"/>
    <property type="match status" value="1"/>
</dbReference>
<name>B7GB68_PHATC</name>
<dbReference type="GeneID" id="7198214"/>
<keyword evidence="3" id="KW-1185">Reference proteome</keyword>
<dbReference type="Pfam" id="PF05548">
    <property type="entry name" value="Peptidase_M11"/>
    <property type="match status" value="1"/>
</dbReference>
<feature type="domain" description="Peptidase M11 gametolysin" evidence="1">
    <location>
        <begin position="220"/>
        <end position="383"/>
    </location>
</feature>